<reference evidence="1" key="1">
    <citation type="submission" date="2014-11" db="EMBL/GenBank/DDBJ databases">
        <authorList>
            <person name="Otto D Thomas"/>
            <person name="Naeem Raeece"/>
        </authorList>
    </citation>
    <scope>NUCLEOTIDE SEQUENCE</scope>
</reference>
<dbReference type="AlphaFoldDB" id="A0A0G4HU81"/>
<organism evidence="1">
    <name type="scientific">Chromera velia CCMP2878</name>
    <dbReference type="NCBI Taxonomy" id="1169474"/>
    <lineage>
        <taxon>Eukaryota</taxon>
        <taxon>Sar</taxon>
        <taxon>Alveolata</taxon>
        <taxon>Colpodellida</taxon>
        <taxon>Chromeraceae</taxon>
        <taxon>Chromera</taxon>
    </lineage>
</organism>
<dbReference type="EMBL" id="CDMZ01003899">
    <property type="protein sequence ID" value="CEM47977.1"/>
    <property type="molecule type" value="Genomic_DNA"/>
</dbReference>
<evidence type="ECO:0000313" key="1">
    <source>
        <dbReference type="EMBL" id="CEM47977.1"/>
    </source>
</evidence>
<proteinExistence type="predicted"/>
<sequence length="304" mass="34026">MPGAPTFCALRLGAVRYLCCGVDFLKTFYPVPKKAADRRPKPYATSRAQHQDLVDGFYNYPKKKRGNDPQSEFQIKATGAYGGEGALKSHFCEETVTADENVPWKQYKKCASYQLKPTPFLRGEFDKIELWVEIKRVCQEEKEEKDLSKEHQKKVLNFNSTSLSAGIARNLQKLKNMHKTYINYKEARKALETIVPDAEGLSRLEFLNVLHEAIKAGRLPTTHPLVDLCKVVAHHLKGGSVNGVRYGEGLYSVMLFLRAQGGKLAADILANGFAVKRLDGKLAAVAKKERGLRRANQGKQTGNE</sequence>
<name>A0A0G4HU81_9ALVE</name>
<accession>A0A0G4HU81</accession>
<protein>
    <submittedName>
        <fullName evidence="1">Uncharacterized protein</fullName>
    </submittedName>
</protein>
<gene>
    <name evidence="1" type="ORF">Cvel_31762</name>
</gene>
<dbReference type="VEuPathDB" id="CryptoDB:Cvel_31762"/>